<keyword evidence="1" id="KW-0418">Kinase</keyword>
<comment type="caution">
    <text evidence="3">The sequence shown here is derived from an EMBL/GenBank/DDBJ whole genome shotgun (WGS) entry which is preliminary data.</text>
</comment>
<dbReference type="SUPFAM" id="SSF55874">
    <property type="entry name" value="ATPase domain of HSP90 chaperone/DNA topoisomerase II/histidine kinase"/>
    <property type="match status" value="1"/>
</dbReference>
<dbReference type="Proteomes" id="UP000600365">
    <property type="component" value="Unassembled WGS sequence"/>
</dbReference>
<reference evidence="3 4" key="1">
    <citation type="journal article" date="2014" name="Int. J. Syst. Evol. Microbiol.">
        <title>Complete genome sequence of Corynebacterium casei LMG S-19264T (=DSM 44701T), isolated from a smear-ripened cheese.</title>
        <authorList>
            <consortium name="US DOE Joint Genome Institute (JGI-PGF)"/>
            <person name="Walter F."/>
            <person name="Albersmeier A."/>
            <person name="Kalinowski J."/>
            <person name="Ruckert C."/>
        </authorList>
    </citation>
    <scope>NUCLEOTIDE SEQUENCE [LARGE SCALE GENOMIC DNA]</scope>
    <source>
        <strain evidence="3 4">CGMCC 4.7111</strain>
    </source>
</reference>
<dbReference type="PANTHER" id="PTHR35526:SF3">
    <property type="entry name" value="ANTI-SIGMA-F FACTOR RSBW"/>
    <property type="match status" value="1"/>
</dbReference>
<dbReference type="InterPro" id="IPR050267">
    <property type="entry name" value="Anti-sigma-factor_SerPK"/>
</dbReference>
<proteinExistence type="predicted"/>
<dbReference type="Gene3D" id="3.30.565.10">
    <property type="entry name" value="Histidine kinase-like ATPase, C-terminal domain"/>
    <property type="match status" value="1"/>
</dbReference>
<organism evidence="3 4">
    <name type="scientific">Streptomyces albiflavescens</name>
    <dbReference type="NCBI Taxonomy" id="1623582"/>
    <lineage>
        <taxon>Bacteria</taxon>
        <taxon>Bacillati</taxon>
        <taxon>Actinomycetota</taxon>
        <taxon>Actinomycetes</taxon>
        <taxon>Kitasatosporales</taxon>
        <taxon>Streptomycetaceae</taxon>
        <taxon>Streptomyces</taxon>
    </lineage>
</organism>
<accession>A0A917XUD6</accession>
<name>A0A917XUD6_9ACTN</name>
<dbReference type="PANTHER" id="PTHR35526">
    <property type="entry name" value="ANTI-SIGMA-F FACTOR RSBW-RELATED"/>
    <property type="match status" value="1"/>
</dbReference>
<evidence type="ECO:0000256" key="1">
    <source>
        <dbReference type="ARBA" id="ARBA00022527"/>
    </source>
</evidence>
<dbReference type="CDD" id="cd16936">
    <property type="entry name" value="HATPase_RsbW-like"/>
    <property type="match status" value="1"/>
</dbReference>
<keyword evidence="1" id="KW-0723">Serine/threonine-protein kinase</keyword>
<dbReference type="AlphaFoldDB" id="A0A917XUD6"/>
<dbReference type="InterPro" id="IPR036890">
    <property type="entry name" value="HATPase_C_sf"/>
</dbReference>
<dbReference type="GO" id="GO:0004674">
    <property type="term" value="F:protein serine/threonine kinase activity"/>
    <property type="evidence" value="ECO:0007669"/>
    <property type="project" value="UniProtKB-KW"/>
</dbReference>
<dbReference type="InterPro" id="IPR003594">
    <property type="entry name" value="HATPase_dom"/>
</dbReference>
<gene>
    <name evidence="3" type="ORF">GCM10011579_012060</name>
</gene>
<evidence type="ECO:0000259" key="2">
    <source>
        <dbReference type="Pfam" id="PF13581"/>
    </source>
</evidence>
<dbReference type="EMBL" id="BMMM01000002">
    <property type="protein sequence ID" value="GGN53657.1"/>
    <property type="molecule type" value="Genomic_DNA"/>
</dbReference>
<evidence type="ECO:0000313" key="3">
    <source>
        <dbReference type="EMBL" id="GGN53657.1"/>
    </source>
</evidence>
<evidence type="ECO:0000313" key="4">
    <source>
        <dbReference type="Proteomes" id="UP000600365"/>
    </source>
</evidence>
<keyword evidence="1" id="KW-0808">Transferase</keyword>
<protein>
    <recommendedName>
        <fullName evidence="2">Histidine kinase/HSP90-like ATPase domain-containing protein</fullName>
    </recommendedName>
</protein>
<feature type="domain" description="Histidine kinase/HSP90-like ATPase" evidence="2">
    <location>
        <begin position="21"/>
        <end position="129"/>
    </location>
</feature>
<dbReference type="Pfam" id="PF13581">
    <property type="entry name" value="HATPase_c_2"/>
    <property type="match status" value="1"/>
</dbReference>
<sequence>MRGVSVIQPACMPRKPWDLAFTAEPEEVAALRRIMRLHLGLWGLHDSIDTAQLCVSEMVSNVIAHVGPGTPTTLAVSINGTYLRIEVHDPDTRALPALLDAGVEAEGGRGMALVDAIADRWGVQLSADRKVTWCELATCLPSVRGQGEGARLMRVEAMLGLYGEVKLPRVTSFSPLSVAVAEEAVIDVITDLLHWLRAYGRDADEALDKAQMRFEADGCG</sequence>
<keyword evidence="4" id="KW-1185">Reference proteome</keyword>